<evidence type="ECO:0000313" key="2">
    <source>
        <dbReference type="Proteomes" id="UP001165960"/>
    </source>
</evidence>
<gene>
    <name evidence="1" type="ORF">DSO57_1033030</name>
</gene>
<keyword evidence="2" id="KW-1185">Reference proteome</keyword>
<organism evidence="1 2">
    <name type="scientific">Entomophthora muscae</name>
    <dbReference type="NCBI Taxonomy" id="34485"/>
    <lineage>
        <taxon>Eukaryota</taxon>
        <taxon>Fungi</taxon>
        <taxon>Fungi incertae sedis</taxon>
        <taxon>Zoopagomycota</taxon>
        <taxon>Entomophthoromycotina</taxon>
        <taxon>Entomophthoromycetes</taxon>
        <taxon>Entomophthorales</taxon>
        <taxon>Entomophthoraceae</taxon>
        <taxon>Entomophthora</taxon>
    </lineage>
</organism>
<sequence>MNSNLCQTEDQNPDHRSNPSQSDLGTALPVDQVPELMIDKKPILGLENSKIPLIGCSDIFPGGVTNGNHSEYHQPLTTKLYPTNQPGFENNFEDKKDSIIILLSIPMNGPLTPVPFFHLNFMPVCLSNP</sequence>
<proteinExistence type="predicted"/>
<dbReference type="EMBL" id="QTSX02003095">
    <property type="protein sequence ID" value="KAJ9071856.1"/>
    <property type="molecule type" value="Genomic_DNA"/>
</dbReference>
<accession>A0ACC2TBM8</accession>
<reference evidence="1" key="1">
    <citation type="submission" date="2022-04" db="EMBL/GenBank/DDBJ databases">
        <title>Genome of the entomopathogenic fungus Entomophthora muscae.</title>
        <authorList>
            <person name="Elya C."/>
            <person name="Lovett B.R."/>
            <person name="Lee E."/>
            <person name="Macias A.M."/>
            <person name="Hajek A.E."/>
            <person name="De Bivort B.L."/>
            <person name="Kasson M.T."/>
            <person name="De Fine Licht H.H."/>
            <person name="Stajich J.E."/>
        </authorList>
    </citation>
    <scope>NUCLEOTIDE SEQUENCE</scope>
    <source>
        <strain evidence="1">Berkeley</strain>
    </source>
</reference>
<evidence type="ECO:0000313" key="1">
    <source>
        <dbReference type="EMBL" id="KAJ9071856.1"/>
    </source>
</evidence>
<name>A0ACC2TBM8_9FUNG</name>
<protein>
    <submittedName>
        <fullName evidence="1">Uncharacterized protein</fullName>
    </submittedName>
</protein>
<comment type="caution">
    <text evidence="1">The sequence shown here is derived from an EMBL/GenBank/DDBJ whole genome shotgun (WGS) entry which is preliminary data.</text>
</comment>
<dbReference type="Proteomes" id="UP001165960">
    <property type="component" value="Unassembled WGS sequence"/>
</dbReference>